<name>A0A7W7HW19_9ACTN</name>
<feature type="compositionally biased region" description="Pro residues" evidence="1">
    <location>
        <begin position="450"/>
        <end position="465"/>
    </location>
</feature>
<dbReference type="GO" id="GO:0043041">
    <property type="term" value="P:amino acid activation for nonribosomal peptide biosynthetic process"/>
    <property type="evidence" value="ECO:0007669"/>
    <property type="project" value="TreeGrafter"/>
</dbReference>
<proteinExistence type="predicted"/>
<dbReference type="Gene3D" id="3.30.559.30">
    <property type="entry name" value="Nonribosomal peptide synthetase, condensation domain"/>
    <property type="match status" value="1"/>
</dbReference>
<dbReference type="PANTHER" id="PTHR45527:SF1">
    <property type="entry name" value="FATTY ACID SYNTHASE"/>
    <property type="match status" value="1"/>
</dbReference>
<evidence type="ECO:0000313" key="3">
    <source>
        <dbReference type="EMBL" id="MBB4761844.1"/>
    </source>
</evidence>
<feature type="domain" description="Condensation" evidence="2">
    <location>
        <begin position="5"/>
        <end position="450"/>
    </location>
</feature>
<dbReference type="GO" id="GO:0031177">
    <property type="term" value="F:phosphopantetheine binding"/>
    <property type="evidence" value="ECO:0007669"/>
    <property type="project" value="TreeGrafter"/>
</dbReference>
<dbReference type="GO" id="GO:0044550">
    <property type="term" value="P:secondary metabolite biosynthetic process"/>
    <property type="evidence" value="ECO:0007669"/>
    <property type="project" value="TreeGrafter"/>
</dbReference>
<dbReference type="InterPro" id="IPR001242">
    <property type="entry name" value="Condensation_dom"/>
</dbReference>
<dbReference type="GO" id="GO:0005737">
    <property type="term" value="C:cytoplasm"/>
    <property type="evidence" value="ECO:0007669"/>
    <property type="project" value="TreeGrafter"/>
</dbReference>
<evidence type="ECO:0000313" key="4">
    <source>
        <dbReference type="Proteomes" id="UP000578112"/>
    </source>
</evidence>
<dbReference type="PANTHER" id="PTHR45527">
    <property type="entry name" value="NONRIBOSOMAL PEPTIDE SYNTHETASE"/>
    <property type="match status" value="1"/>
</dbReference>
<organism evidence="3 4">
    <name type="scientific">Actinoplanes digitatis</name>
    <dbReference type="NCBI Taxonomy" id="1868"/>
    <lineage>
        <taxon>Bacteria</taxon>
        <taxon>Bacillati</taxon>
        <taxon>Actinomycetota</taxon>
        <taxon>Actinomycetes</taxon>
        <taxon>Micromonosporales</taxon>
        <taxon>Micromonosporaceae</taxon>
        <taxon>Actinoplanes</taxon>
    </lineage>
</organism>
<accession>A0A7W7HW19</accession>
<dbReference type="AlphaFoldDB" id="A0A7W7HW19"/>
<dbReference type="InterPro" id="IPR045851">
    <property type="entry name" value="AMP-bd_C_sf"/>
</dbReference>
<dbReference type="RefSeq" id="WP_184992523.1">
    <property type="nucleotide sequence ID" value="NZ_JACHNH010000001.1"/>
</dbReference>
<feature type="region of interest" description="Disordered" evidence="1">
    <location>
        <begin position="440"/>
        <end position="511"/>
    </location>
</feature>
<keyword evidence="4" id="KW-1185">Reference proteome</keyword>
<dbReference type="SUPFAM" id="SSF56801">
    <property type="entry name" value="Acetyl-CoA synthetase-like"/>
    <property type="match status" value="1"/>
</dbReference>
<dbReference type="SUPFAM" id="SSF52777">
    <property type="entry name" value="CoA-dependent acyltransferases"/>
    <property type="match status" value="2"/>
</dbReference>
<dbReference type="Gene3D" id="3.30.300.30">
    <property type="match status" value="1"/>
</dbReference>
<protein>
    <recommendedName>
        <fullName evidence="2">Condensation domain-containing protein</fullName>
    </recommendedName>
</protein>
<dbReference type="Pfam" id="PF00668">
    <property type="entry name" value="Condensation"/>
    <property type="match status" value="1"/>
</dbReference>
<dbReference type="EMBL" id="JACHNH010000001">
    <property type="protein sequence ID" value="MBB4761844.1"/>
    <property type="molecule type" value="Genomic_DNA"/>
</dbReference>
<sequence>MTGPPLSPGQLAIWYEEQLRTGFSNTGYFAATIAGDLAEEVVARACRAIVGRHPALRTLVAVTGGRPALSPRPADAGIAYEMVPLPCPPGGERAAVRAWRATSGKLAFDLTAEPPIAFTLLRHGPGRRTLLVVVHHICFDGRSKFVFAREFTGALRALSAGLPFDPPPVPSPSWPGESAELIGEAAGYWAGIVPDCPPLVLPLAEHPSGAAPSAAASLGAAPSAAASLRAAPSAPACLRAAPEFTVGAEQRRRLAGLAADGGTTLFGGLLAVLAAQLHAYGNERAVLSVPVDVSTAGTRDLIGPAVNVVPVALDLPRAATFRSLLAASAAAGATIKRYRRVPFRELAAGRPWSAGARALFAQLSLSWLRLPAELPEVPGLDVAWDFVAPNTAPTFACAIQARDAGDHLVLRFDHAGASLDSAAADEMAALFRETTAAVLAAPDRPLSGPDRPPSARPPDRPPSARPPDRPLSGPDRPPSAKPPDEPMSGPDRRRRRATRVATTPWRGCPDGPEIDPRVAAVAGPCGTLTYGELSGFTVEGEVDLPGLARALGLSPAPGACDVPAAVLRWQAAMLAPVRTLADPGSPGFWRAALLTWAAGGTLQLPPGVRGVTTVVAPYRFARRLLATGPPTALRDVVVPVDELLPAAELGALVRAGVRLHAEYAPGTGGTVAMGEITAAELTGHLAPALTRFAPGAAVEIRGPNGRRLPRCVPGEIVVADRPATGDLGWVDRAGSLRPRGPLRGVLRRAGRALNALDVERRLASHPAVADVVVTVGAGEPVAYVVPRSPGLDAGRLRRHLRGFPAAGELRLARIELVAALPAG</sequence>
<dbReference type="InterPro" id="IPR023213">
    <property type="entry name" value="CAT-like_dom_sf"/>
</dbReference>
<reference evidence="3 4" key="1">
    <citation type="submission" date="2020-08" db="EMBL/GenBank/DDBJ databases">
        <title>Sequencing the genomes of 1000 actinobacteria strains.</title>
        <authorList>
            <person name="Klenk H.-P."/>
        </authorList>
    </citation>
    <scope>NUCLEOTIDE SEQUENCE [LARGE SCALE GENOMIC DNA]</scope>
    <source>
        <strain evidence="3 4">DSM 43149</strain>
    </source>
</reference>
<dbReference type="Proteomes" id="UP000578112">
    <property type="component" value="Unassembled WGS sequence"/>
</dbReference>
<evidence type="ECO:0000256" key="1">
    <source>
        <dbReference type="SAM" id="MobiDB-lite"/>
    </source>
</evidence>
<comment type="caution">
    <text evidence="3">The sequence shown here is derived from an EMBL/GenBank/DDBJ whole genome shotgun (WGS) entry which is preliminary data.</text>
</comment>
<gene>
    <name evidence="3" type="ORF">BJ971_002400</name>
</gene>
<evidence type="ECO:0000259" key="2">
    <source>
        <dbReference type="Pfam" id="PF00668"/>
    </source>
</evidence>
<dbReference type="Gene3D" id="3.30.559.10">
    <property type="entry name" value="Chloramphenicol acetyltransferase-like domain"/>
    <property type="match status" value="1"/>
</dbReference>
<dbReference type="GO" id="GO:0008610">
    <property type="term" value="P:lipid biosynthetic process"/>
    <property type="evidence" value="ECO:0007669"/>
    <property type="project" value="UniProtKB-ARBA"/>
</dbReference>
<dbReference type="GO" id="GO:0003824">
    <property type="term" value="F:catalytic activity"/>
    <property type="evidence" value="ECO:0007669"/>
    <property type="project" value="InterPro"/>
</dbReference>